<evidence type="ECO:0000259" key="12">
    <source>
        <dbReference type="SMART" id="SM00477"/>
    </source>
</evidence>
<reference evidence="15" key="3">
    <citation type="submission" date="2023-01" db="EMBL/GenBank/DDBJ databases">
        <title>Human gut microbiome strain richness.</title>
        <authorList>
            <person name="Chen-Liaw A."/>
        </authorList>
    </citation>
    <scope>NUCLEOTIDE SEQUENCE</scope>
    <source>
        <strain evidence="15">RTP21484st1_E5_RTP21484_190118</strain>
    </source>
</reference>
<feature type="region of interest" description="Disordered" evidence="11">
    <location>
        <begin position="69"/>
        <end position="107"/>
    </location>
</feature>
<dbReference type="SMART" id="SM00892">
    <property type="entry name" value="Endonuclease_NS"/>
    <property type="match status" value="1"/>
</dbReference>
<dbReference type="CDD" id="cd00091">
    <property type="entry name" value="NUC"/>
    <property type="match status" value="1"/>
</dbReference>
<evidence type="ECO:0000313" key="16">
    <source>
        <dbReference type="EMBL" id="RHD78360.1"/>
    </source>
</evidence>
<dbReference type="PANTHER" id="PTHR13966">
    <property type="entry name" value="ENDONUCLEASE RELATED"/>
    <property type="match status" value="1"/>
</dbReference>
<dbReference type="GO" id="GO:0046872">
    <property type="term" value="F:metal ion binding"/>
    <property type="evidence" value="ECO:0007669"/>
    <property type="project" value="UniProtKB-KW"/>
</dbReference>
<dbReference type="PROSITE" id="PS01070">
    <property type="entry name" value="NUCLEASE_NON_SPEC"/>
    <property type="match status" value="1"/>
</dbReference>
<keyword evidence="3 10" id="KW-0540">Nuclease</keyword>
<reference evidence="14 17" key="1">
    <citation type="submission" date="2015-09" db="EMBL/GenBank/DDBJ databases">
        <authorList>
            <consortium name="Pathogen Informatics"/>
        </authorList>
    </citation>
    <scope>NUCLEOTIDE SEQUENCE [LARGE SCALE GENOMIC DNA]</scope>
    <source>
        <strain evidence="14 17">2789STDY5608872</strain>
    </source>
</reference>
<evidence type="ECO:0000256" key="3">
    <source>
        <dbReference type="ARBA" id="ARBA00022722"/>
    </source>
</evidence>
<keyword evidence="5 10" id="KW-0255">Endonuclease</keyword>
<dbReference type="InterPro" id="IPR044929">
    <property type="entry name" value="DNA/RNA_non-sp_Endonuclease_sf"/>
</dbReference>
<dbReference type="EMBL" id="JAQMPJ010000001">
    <property type="protein sequence ID" value="MDB9003437.1"/>
    <property type="molecule type" value="Genomic_DNA"/>
</dbReference>
<dbReference type="InterPro" id="IPR018524">
    <property type="entry name" value="DNA/RNA_endonuclease_AS"/>
</dbReference>
<dbReference type="InterPro" id="IPR044925">
    <property type="entry name" value="His-Me_finger_sf"/>
</dbReference>
<dbReference type="Proteomes" id="UP000284660">
    <property type="component" value="Unassembled WGS sequence"/>
</dbReference>
<comment type="similarity">
    <text evidence="2 10">Belongs to the DNA/RNA non-specific endonuclease family.</text>
</comment>
<organism evidence="14 17">
    <name type="scientific">Parabacteroides distasonis</name>
    <dbReference type="NCBI Taxonomy" id="823"/>
    <lineage>
        <taxon>Bacteria</taxon>
        <taxon>Pseudomonadati</taxon>
        <taxon>Bacteroidota</taxon>
        <taxon>Bacteroidia</taxon>
        <taxon>Bacteroidales</taxon>
        <taxon>Tannerellaceae</taxon>
        <taxon>Parabacteroides</taxon>
    </lineage>
</organism>
<evidence type="ECO:0000256" key="8">
    <source>
        <dbReference type="PIRSR" id="PIRSR640255-1"/>
    </source>
</evidence>
<evidence type="ECO:0000313" key="17">
    <source>
        <dbReference type="Proteomes" id="UP000095591"/>
    </source>
</evidence>
<dbReference type="SUPFAM" id="SSF54060">
    <property type="entry name" value="His-Me finger endonucleases"/>
    <property type="match status" value="1"/>
</dbReference>
<dbReference type="EC" id="3.1.30.-" evidence="10"/>
<dbReference type="GO" id="GO:0003676">
    <property type="term" value="F:nucleic acid binding"/>
    <property type="evidence" value="ECO:0007669"/>
    <property type="project" value="InterPro"/>
</dbReference>
<dbReference type="EMBL" id="QSJN01000001">
    <property type="protein sequence ID" value="RHD78360.1"/>
    <property type="molecule type" value="Genomic_DNA"/>
</dbReference>
<evidence type="ECO:0000313" key="14">
    <source>
        <dbReference type="EMBL" id="CUM81067.1"/>
    </source>
</evidence>
<feature type="active site" description="Proton acceptor" evidence="8">
    <location>
        <position position="189"/>
    </location>
</feature>
<evidence type="ECO:0000256" key="7">
    <source>
        <dbReference type="ARBA" id="ARBA00022842"/>
    </source>
</evidence>
<keyword evidence="7" id="KW-0460">Magnesium</keyword>
<dbReference type="Pfam" id="PF01223">
    <property type="entry name" value="Endonuclease_NS"/>
    <property type="match status" value="1"/>
</dbReference>
<feature type="domain" description="ENPP1-3/EXOG-like endonuclease/phosphodiesterase" evidence="12">
    <location>
        <begin position="127"/>
        <end position="321"/>
    </location>
</feature>
<reference evidence="16 18" key="2">
    <citation type="submission" date="2018-08" db="EMBL/GenBank/DDBJ databases">
        <title>A genome reference for cultivated species of the human gut microbiota.</title>
        <authorList>
            <person name="Zou Y."/>
            <person name="Xue W."/>
            <person name="Luo G."/>
        </authorList>
    </citation>
    <scope>NUCLEOTIDE SEQUENCE [LARGE SCALE GENOMIC DNA]</scope>
    <source>
        <strain evidence="16 18">AM30-4</strain>
    </source>
</reference>
<dbReference type="GO" id="GO:0016787">
    <property type="term" value="F:hydrolase activity"/>
    <property type="evidence" value="ECO:0007669"/>
    <property type="project" value="UniProtKB-KW"/>
</dbReference>
<evidence type="ECO:0000313" key="15">
    <source>
        <dbReference type="EMBL" id="MDB9003437.1"/>
    </source>
</evidence>
<dbReference type="InterPro" id="IPR001604">
    <property type="entry name" value="Endo_G_ENPP1-like_dom"/>
</dbReference>
<keyword evidence="4 9" id="KW-0479">Metal-binding</keyword>
<dbReference type="Gene3D" id="3.40.570.10">
    <property type="entry name" value="Extracellular Endonuclease, subunit A"/>
    <property type="match status" value="1"/>
</dbReference>
<evidence type="ECO:0000256" key="1">
    <source>
        <dbReference type="ARBA" id="ARBA00001946"/>
    </source>
</evidence>
<evidence type="ECO:0000313" key="18">
    <source>
        <dbReference type="Proteomes" id="UP000284660"/>
    </source>
</evidence>
<dbReference type="RefSeq" id="WP_008780505.1">
    <property type="nucleotide sequence ID" value="NZ_CP103148.1"/>
</dbReference>
<evidence type="ECO:0000256" key="11">
    <source>
        <dbReference type="SAM" id="MobiDB-lite"/>
    </source>
</evidence>
<dbReference type="Proteomes" id="UP000095591">
    <property type="component" value="Unassembled WGS sequence"/>
</dbReference>
<sequence length="337" mass="37705">MAKKKGKPQPRKSKKKRASSFMSSVKKMLLGVFAVVVCFIGVLFIYNWFYPVSKTRLVEKKQDRAEAIVRPKISDKGGSGTSGKKAAQATKNKQTTNPKKETSAYTFQGGAEIPRLKNKQKEQVIKHEGYAVSYNSDYKIANWVAYELTSKEATSKKNERSNKFVSDPMVKGATATNEDYTRSGYDRGHMAPAGDMKWSAKAMRESFYLSNICPQKPGLNRGIWKDLEEQARLWAKENGSLLIVTGPVITDDLKRLGKNRVGIPKTFYKVICTITNGKPEGVGFLFDNKDYGKTPLKSMMIPIDSVEKVTGIDFFPSLPDSIENPMEAYVNDGSWSF</sequence>
<evidence type="ECO:0000256" key="4">
    <source>
        <dbReference type="ARBA" id="ARBA00022723"/>
    </source>
</evidence>
<name>A0A173RTJ9_PARDI</name>
<comment type="cofactor">
    <cofactor evidence="1 10">
        <name>Mg(2+)</name>
        <dbReference type="ChEBI" id="CHEBI:18420"/>
    </cofactor>
</comment>
<dbReference type="PANTHER" id="PTHR13966:SF5">
    <property type="entry name" value="ENDONUCLEASE G, MITOCHONDRIAL"/>
    <property type="match status" value="1"/>
</dbReference>
<evidence type="ECO:0000256" key="5">
    <source>
        <dbReference type="ARBA" id="ARBA00022759"/>
    </source>
</evidence>
<proteinExistence type="inferred from homology"/>
<evidence type="ECO:0000256" key="10">
    <source>
        <dbReference type="RuleBase" id="RU366055"/>
    </source>
</evidence>
<gene>
    <name evidence="14" type="primary">nucA</name>
    <name evidence="16" type="ORF">DW782_03490</name>
    <name evidence="14" type="ORF">ERS852429_00681</name>
    <name evidence="15" type="ORF">PN599_00275</name>
</gene>
<dbReference type="GO" id="GO:0004519">
    <property type="term" value="F:endonuclease activity"/>
    <property type="evidence" value="ECO:0007669"/>
    <property type="project" value="UniProtKB-UniRule"/>
</dbReference>
<dbReference type="Proteomes" id="UP001210126">
    <property type="component" value="Unassembled WGS sequence"/>
</dbReference>
<accession>A0A173RTJ9</accession>
<dbReference type="InterPro" id="IPR040255">
    <property type="entry name" value="Non-specific_endonuclease"/>
</dbReference>
<dbReference type="EMBL" id="CYXP01000001">
    <property type="protein sequence ID" value="CUM81067.1"/>
    <property type="molecule type" value="Genomic_DNA"/>
</dbReference>
<dbReference type="InterPro" id="IPR020821">
    <property type="entry name" value="ENPP1-3/EXOG-like_nuc-like"/>
</dbReference>
<dbReference type="SMART" id="SM00477">
    <property type="entry name" value="NUC"/>
    <property type="match status" value="1"/>
</dbReference>
<evidence type="ECO:0000256" key="6">
    <source>
        <dbReference type="ARBA" id="ARBA00022801"/>
    </source>
</evidence>
<evidence type="ECO:0000256" key="2">
    <source>
        <dbReference type="ARBA" id="ARBA00010052"/>
    </source>
</evidence>
<protein>
    <recommendedName>
        <fullName evidence="10">Endonuclease</fullName>
        <ecNumber evidence="10">3.1.30.-</ecNumber>
    </recommendedName>
</protein>
<evidence type="ECO:0000256" key="9">
    <source>
        <dbReference type="PIRSR" id="PIRSR640255-2"/>
    </source>
</evidence>
<keyword evidence="6 10" id="KW-0378">Hydrolase</keyword>
<feature type="domain" description="DNA/RNA non-specific endonuclease/pyrophosphatase/phosphodiesterase" evidence="13">
    <location>
        <begin position="126"/>
        <end position="321"/>
    </location>
</feature>
<feature type="compositionally biased region" description="Low complexity" evidence="11">
    <location>
        <begin position="82"/>
        <end position="97"/>
    </location>
</feature>
<evidence type="ECO:0000259" key="13">
    <source>
        <dbReference type="SMART" id="SM00892"/>
    </source>
</evidence>
<dbReference type="AlphaFoldDB" id="A0A173RTJ9"/>
<feature type="binding site" evidence="9">
    <location>
        <position position="220"/>
    </location>
    <ligand>
        <name>Mg(2+)</name>
        <dbReference type="ChEBI" id="CHEBI:18420"/>
        <note>catalytic</note>
    </ligand>
</feature>